<sequence>MTRHVHETWAITGAKDAIVCCNGHFCIYNTERKAIQEAAELMEEFPDKDFSIKNLTINLPWKS</sequence>
<dbReference type="GeneID" id="77949271"/>
<dbReference type="Proteomes" id="UP000505302">
    <property type="component" value="Segment"/>
</dbReference>
<evidence type="ECO:0000313" key="1">
    <source>
        <dbReference type="EMBL" id="BCG44997.1"/>
    </source>
</evidence>
<accession>A0A6J4EFB9</accession>
<dbReference type="Pfam" id="PF25744">
    <property type="entry name" value="T4_Y13H"/>
    <property type="match status" value="1"/>
</dbReference>
<dbReference type="KEGG" id="vg:77949271"/>
<dbReference type="InterPro" id="IPR057969">
    <property type="entry name" value="T4_Y13H-like"/>
</dbReference>
<protein>
    <submittedName>
        <fullName evidence="1">Uncharacterized protein</fullName>
    </submittedName>
</protein>
<evidence type="ECO:0000313" key="2">
    <source>
        <dbReference type="Proteomes" id="UP000505302"/>
    </source>
</evidence>
<organism evidence="1 2">
    <name type="scientific">Escherichia phage EK010</name>
    <dbReference type="NCBI Taxonomy" id="2742112"/>
    <lineage>
        <taxon>Viruses</taxon>
        <taxon>Duplodnaviria</taxon>
        <taxon>Heunggongvirae</taxon>
        <taxon>Uroviricota</taxon>
        <taxon>Caudoviricetes</taxon>
        <taxon>Mktvariviridae</taxon>
        <taxon>Gordonclarkvirinae</taxon>
        <taxon>Suseptimavirus</taxon>
        <taxon>Suseptimavirus EK010</taxon>
    </lineage>
</organism>
<dbReference type="EMBL" id="LC553734">
    <property type="protein sequence ID" value="BCG44997.1"/>
    <property type="molecule type" value="Genomic_DNA"/>
</dbReference>
<name>A0A6J4EFB9_9CAUD</name>
<keyword evidence="2" id="KW-1185">Reference proteome</keyword>
<proteinExistence type="predicted"/>
<dbReference type="RefSeq" id="YP_010672981.1">
    <property type="nucleotide sequence ID" value="NC_070981.1"/>
</dbReference>
<reference evidence="1 2" key="1">
    <citation type="submission" date="2020-06" db="EMBL/GenBank/DDBJ databases">
        <title>Complete Genome Sequence of the phage EK010 isolated from swine sewage.</title>
        <authorList>
            <person name="Shahin K."/>
            <person name="Bao H."/>
            <person name="Soleimani-Delfan A."/>
            <person name="Wang R."/>
        </authorList>
    </citation>
    <scope>NUCLEOTIDE SEQUENCE [LARGE SCALE GENOMIC DNA]</scope>
</reference>